<accession>A0ACC0I8T5</accession>
<name>A0ACC0I8T5_9ERIC</name>
<dbReference type="EMBL" id="CM045763">
    <property type="protein sequence ID" value="KAI8021240.1"/>
    <property type="molecule type" value="Genomic_DNA"/>
</dbReference>
<gene>
    <name evidence="1" type="ORF">LOK49_LG03G00970</name>
</gene>
<protein>
    <submittedName>
        <fullName evidence="1">Uncharacterized protein</fullName>
    </submittedName>
</protein>
<dbReference type="Proteomes" id="UP001060215">
    <property type="component" value="Chromosome 6"/>
</dbReference>
<evidence type="ECO:0000313" key="2">
    <source>
        <dbReference type="Proteomes" id="UP001060215"/>
    </source>
</evidence>
<organism evidence="1 2">
    <name type="scientific">Camellia lanceoleosa</name>
    <dbReference type="NCBI Taxonomy" id="1840588"/>
    <lineage>
        <taxon>Eukaryota</taxon>
        <taxon>Viridiplantae</taxon>
        <taxon>Streptophyta</taxon>
        <taxon>Embryophyta</taxon>
        <taxon>Tracheophyta</taxon>
        <taxon>Spermatophyta</taxon>
        <taxon>Magnoliopsida</taxon>
        <taxon>eudicotyledons</taxon>
        <taxon>Gunneridae</taxon>
        <taxon>Pentapetalae</taxon>
        <taxon>asterids</taxon>
        <taxon>Ericales</taxon>
        <taxon>Theaceae</taxon>
        <taxon>Camellia</taxon>
    </lineage>
</organism>
<reference evidence="1 2" key="1">
    <citation type="journal article" date="2022" name="Plant J.">
        <title>Chromosome-level genome of Camellia lanceoleosa provides a valuable resource for understanding genome evolution and self-incompatibility.</title>
        <authorList>
            <person name="Gong W."/>
            <person name="Xiao S."/>
            <person name="Wang L."/>
            <person name="Liao Z."/>
            <person name="Chang Y."/>
            <person name="Mo W."/>
            <person name="Hu G."/>
            <person name="Li W."/>
            <person name="Zhao G."/>
            <person name="Zhu H."/>
            <person name="Hu X."/>
            <person name="Ji K."/>
            <person name="Xiang X."/>
            <person name="Song Q."/>
            <person name="Yuan D."/>
            <person name="Jin S."/>
            <person name="Zhang L."/>
        </authorList>
    </citation>
    <scope>NUCLEOTIDE SEQUENCE [LARGE SCALE GENOMIC DNA]</scope>
    <source>
        <strain evidence="1">SQ_2022a</strain>
    </source>
</reference>
<evidence type="ECO:0000313" key="1">
    <source>
        <dbReference type="EMBL" id="KAI8021240.1"/>
    </source>
</evidence>
<comment type="caution">
    <text evidence="1">The sequence shown here is derived from an EMBL/GenBank/DDBJ whole genome shotgun (WGS) entry which is preliminary data.</text>
</comment>
<proteinExistence type="predicted"/>
<sequence>MAKQCSSYGDYTGKEEAEVDATRQKEIAEQDEVVSDQRIELAANMADMIISSPNDYSVSVVEETCEVGLGSQFAVQACADTVAGILKNQHPSINDREKEGDKVKVNGFMESISGNGPQLEGIDLAVVLNGVQMVKESVRPSSNGLGQDGVGHIDIDPQTQGCRTSSSSILGSGSSCVQPTFKLLKSNGGRGKSLQIIHGSRRNGGSTSKSKEVEHGRKEIRGRCSRQSGPVAMGSWSRGALFRATAGSSLKPDSNGKGKCKTKSPQGEAEATVQLGKALGICFGGKEKEVIKKLVNMDVKDRAKAAQRKVEIQKEPAVQD</sequence>
<keyword evidence="2" id="KW-1185">Reference proteome</keyword>